<organism evidence="3 4">
    <name type="scientific">Nocardioides dubius</name>
    <dbReference type="NCBI Taxonomy" id="317019"/>
    <lineage>
        <taxon>Bacteria</taxon>
        <taxon>Bacillati</taxon>
        <taxon>Actinomycetota</taxon>
        <taxon>Actinomycetes</taxon>
        <taxon>Propionibacteriales</taxon>
        <taxon>Nocardioidaceae</taxon>
        <taxon>Nocardioides</taxon>
    </lineage>
</organism>
<dbReference type="InterPro" id="IPR050963">
    <property type="entry name" value="Sirohydro_Cobaltochel/CbiX"/>
</dbReference>
<dbReference type="PANTHER" id="PTHR33542">
    <property type="entry name" value="SIROHYDROCHLORIN FERROCHELATASE, CHLOROPLASTIC"/>
    <property type="match status" value="1"/>
</dbReference>
<dbReference type="InterPro" id="IPR002762">
    <property type="entry name" value="CbiX-like"/>
</dbReference>
<gene>
    <name evidence="3" type="ORF">GCM10009668_42640</name>
</gene>
<evidence type="ECO:0000256" key="2">
    <source>
        <dbReference type="ARBA" id="ARBA00023239"/>
    </source>
</evidence>
<dbReference type="CDD" id="cd03416">
    <property type="entry name" value="CbiX_SirB_N"/>
    <property type="match status" value="1"/>
</dbReference>
<dbReference type="EMBL" id="BAAALG010000019">
    <property type="protein sequence ID" value="GAA1115339.1"/>
    <property type="molecule type" value="Genomic_DNA"/>
</dbReference>
<dbReference type="Gene3D" id="3.40.50.1400">
    <property type="match status" value="2"/>
</dbReference>
<comment type="caution">
    <text evidence="3">The sequence shown here is derived from an EMBL/GenBank/DDBJ whole genome shotgun (WGS) entry which is preliminary data.</text>
</comment>
<keyword evidence="4" id="KW-1185">Reference proteome</keyword>
<evidence type="ECO:0000256" key="1">
    <source>
        <dbReference type="ARBA" id="ARBA00022723"/>
    </source>
</evidence>
<accession>A0ABN1U3L4</accession>
<sequence>MITVAHGTRRRGGPLVAMGLTARAGRRLGVPAATSFIELSRPFFDQVLRQEFAAPPVIVPLLLSGGVHLGNDIPETIRTVGGPAILAPALGPHPLLAEVLVRRLLGSGAKPDEPVVLAAAGSSQPAGLADLETAGRLLQGRWSGRVRIATVTGLGPSLAGQVEAARSEGRVTVAPYLLAPGFFAERITHLAFHCGADRVTDVLGVEQLIAELIARRYRWALNTQQQLPAAG</sequence>
<protein>
    <submittedName>
        <fullName evidence="3">Sirohydrochlorin chelatase</fullName>
    </submittedName>
</protein>
<keyword evidence="1" id="KW-0479">Metal-binding</keyword>
<proteinExistence type="predicted"/>
<reference evidence="3 4" key="1">
    <citation type="journal article" date="2019" name="Int. J. Syst. Evol. Microbiol.">
        <title>The Global Catalogue of Microorganisms (GCM) 10K type strain sequencing project: providing services to taxonomists for standard genome sequencing and annotation.</title>
        <authorList>
            <consortium name="The Broad Institute Genomics Platform"/>
            <consortium name="The Broad Institute Genome Sequencing Center for Infectious Disease"/>
            <person name="Wu L."/>
            <person name="Ma J."/>
        </authorList>
    </citation>
    <scope>NUCLEOTIDE SEQUENCE [LARGE SCALE GENOMIC DNA]</scope>
    <source>
        <strain evidence="3 4">JCM 13008</strain>
    </source>
</reference>
<dbReference type="Proteomes" id="UP001501581">
    <property type="component" value="Unassembled WGS sequence"/>
</dbReference>
<keyword evidence="2" id="KW-0456">Lyase</keyword>
<dbReference type="PANTHER" id="PTHR33542:SF5">
    <property type="entry name" value="FERROCHELATASE CHE1"/>
    <property type="match status" value="1"/>
</dbReference>
<evidence type="ECO:0000313" key="4">
    <source>
        <dbReference type="Proteomes" id="UP001501581"/>
    </source>
</evidence>
<dbReference type="Pfam" id="PF01903">
    <property type="entry name" value="CbiX"/>
    <property type="match status" value="2"/>
</dbReference>
<dbReference type="SUPFAM" id="SSF53800">
    <property type="entry name" value="Chelatase"/>
    <property type="match status" value="1"/>
</dbReference>
<name>A0ABN1U3L4_9ACTN</name>
<evidence type="ECO:0000313" key="3">
    <source>
        <dbReference type="EMBL" id="GAA1115339.1"/>
    </source>
</evidence>